<dbReference type="EMBL" id="CM040477">
    <property type="protein sequence ID" value="MCI4392479.1"/>
    <property type="molecule type" value="Genomic_DNA"/>
</dbReference>
<protein>
    <submittedName>
        <fullName evidence="1">Uncharacterized protein</fullName>
    </submittedName>
</protein>
<evidence type="ECO:0000313" key="2">
    <source>
        <dbReference type="Proteomes" id="UP000829447"/>
    </source>
</evidence>
<reference evidence="1 2" key="1">
    <citation type="journal article" date="2022" name="bioRxiv">
        <title>An ancient truncated duplication of the anti-Mullerian hormone receptor type 2 gene is a potential conserved master sex determinant in the Pangasiidae catfish family.</title>
        <authorList>
            <person name="Wen M."/>
            <person name="Pan Q."/>
            <person name="Jouanno E."/>
            <person name="Montfort J."/>
            <person name="Zahm M."/>
            <person name="Cabau C."/>
            <person name="Klopp C."/>
            <person name="Iampietro C."/>
            <person name="Roques C."/>
            <person name="Bouchez O."/>
            <person name="Castinel A."/>
            <person name="Donnadieu C."/>
            <person name="Parrinello H."/>
            <person name="Poncet C."/>
            <person name="Belmonte E."/>
            <person name="Gautier V."/>
            <person name="Avarre J.-C."/>
            <person name="Dugue R."/>
            <person name="Gustiano R."/>
            <person name="Ha T.T.T."/>
            <person name="Campet M."/>
            <person name="Sriphairoj K."/>
            <person name="Ribolli J."/>
            <person name="de Almeida F.L."/>
            <person name="Desvignes T."/>
            <person name="Postlethwait J.H."/>
            <person name="Bucao C.F."/>
            <person name="Robinson-Rechavi M."/>
            <person name="Bobe J."/>
            <person name="Herpin A."/>
            <person name="Guiguen Y."/>
        </authorList>
    </citation>
    <scope>NUCLEOTIDE SEQUENCE [LARGE SCALE GENOMIC DNA]</scope>
    <source>
        <strain evidence="1">YG-Dec2019</strain>
    </source>
</reference>
<dbReference type="Proteomes" id="UP000829447">
    <property type="component" value="Linkage Group LG24"/>
</dbReference>
<accession>A0ACC5XN18</accession>
<proteinExistence type="predicted"/>
<keyword evidence="2" id="KW-1185">Reference proteome</keyword>
<gene>
    <name evidence="1" type="ORF">PGIGA_G00146340</name>
</gene>
<sequence length="195" mass="21578">MQQVRGVELSGDLLRMMRKRRAESSSLHEVPQKKKCRCVCDAEPELEAVHALHAAAAAPRALFTTVIGEHRRKRPRCCEDHEQHGRTGAPGHRLSDATDGVNKETGDVRVSGKFRGASGACMCEMASEESASGTKPEKRTKVTLPDDEDELCAFNSFQFWRNPLPALDLSLLDSPSTTELNEDRSLKDGTEEMET</sequence>
<name>A0ACC5XN18_PANGG</name>
<comment type="caution">
    <text evidence="1">The sequence shown here is derived from an EMBL/GenBank/DDBJ whole genome shotgun (WGS) entry which is preliminary data.</text>
</comment>
<evidence type="ECO:0000313" key="1">
    <source>
        <dbReference type="EMBL" id="MCI4392479.1"/>
    </source>
</evidence>
<organism evidence="1 2">
    <name type="scientific">Pangasianodon gigas</name>
    <name type="common">Mekong giant catfish</name>
    <name type="synonym">Pangasius gigas</name>
    <dbReference type="NCBI Taxonomy" id="30993"/>
    <lineage>
        <taxon>Eukaryota</taxon>
        <taxon>Metazoa</taxon>
        <taxon>Chordata</taxon>
        <taxon>Craniata</taxon>
        <taxon>Vertebrata</taxon>
        <taxon>Euteleostomi</taxon>
        <taxon>Actinopterygii</taxon>
        <taxon>Neopterygii</taxon>
        <taxon>Teleostei</taxon>
        <taxon>Ostariophysi</taxon>
        <taxon>Siluriformes</taxon>
        <taxon>Pangasiidae</taxon>
        <taxon>Pangasianodon</taxon>
    </lineage>
</organism>